<organism evidence="8 9">
    <name type="scientific">Parabacteroides merdae</name>
    <dbReference type="NCBI Taxonomy" id="46503"/>
    <lineage>
        <taxon>Bacteria</taxon>
        <taxon>Pseudomonadati</taxon>
        <taxon>Bacteroidota</taxon>
        <taxon>Bacteroidia</taxon>
        <taxon>Bacteroidales</taxon>
        <taxon>Tannerellaceae</taxon>
        <taxon>Parabacteroides</taxon>
    </lineage>
</organism>
<keyword evidence="1" id="KW-0175">Coiled coil</keyword>
<feature type="domain" description="Phage MuF C-terminal" evidence="4">
    <location>
        <begin position="2340"/>
        <end position="2438"/>
    </location>
</feature>
<evidence type="ECO:0000259" key="4">
    <source>
        <dbReference type="Pfam" id="PF18819"/>
    </source>
</evidence>
<dbReference type="Pfam" id="PF18857">
    <property type="entry name" value="LPD38"/>
    <property type="match status" value="1"/>
</dbReference>
<evidence type="ECO:0000256" key="1">
    <source>
        <dbReference type="SAM" id="Coils"/>
    </source>
</evidence>
<comment type="caution">
    <text evidence="8">The sequence shown here is derived from an EMBL/GenBank/DDBJ whole genome shotgun (WGS) entry which is preliminary data.</text>
</comment>
<evidence type="ECO:0000256" key="2">
    <source>
        <dbReference type="SAM" id="MobiDB-lite"/>
    </source>
</evidence>
<evidence type="ECO:0000259" key="7">
    <source>
        <dbReference type="Pfam" id="PF18857"/>
    </source>
</evidence>
<dbReference type="InterPro" id="IPR040861">
    <property type="entry name" value="LPD13"/>
</dbReference>
<feature type="region of interest" description="Disordered" evidence="2">
    <location>
        <begin position="995"/>
        <end position="1072"/>
    </location>
</feature>
<accession>A0A413NKR4</accession>
<dbReference type="Pfam" id="PF18825">
    <property type="entry name" value="LPD13"/>
    <property type="match status" value="1"/>
</dbReference>
<gene>
    <name evidence="8" type="ORF">DW986_07260</name>
</gene>
<evidence type="ECO:0000259" key="5">
    <source>
        <dbReference type="Pfam" id="PF18823"/>
    </source>
</evidence>
<evidence type="ECO:0000313" key="9">
    <source>
        <dbReference type="Proteomes" id="UP000285173"/>
    </source>
</evidence>
<feature type="domain" description="Large polyvalent protein-associated" evidence="6">
    <location>
        <begin position="1069"/>
        <end position="1207"/>
    </location>
</feature>
<protein>
    <submittedName>
        <fullName evidence="8">Uncharacterized protein</fullName>
    </submittedName>
</protein>
<feature type="domain" description="Large polyvalent protein-associated" evidence="3">
    <location>
        <begin position="1840"/>
        <end position="1950"/>
    </location>
</feature>
<feature type="compositionally biased region" description="Basic and acidic residues" evidence="2">
    <location>
        <begin position="2245"/>
        <end position="2257"/>
    </location>
</feature>
<proteinExistence type="predicted"/>
<dbReference type="Proteomes" id="UP000285173">
    <property type="component" value="Unassembled WGS sequence"/>
</dbReference>
<feature type="domain" description="Large polyvalent protein associated" evidence="7">
    <location>
        <begin position="3395"/>
        <end position="3598"/>
    </location>
</feature>
<dbReference type="InterPro" id="IPR041595">
    <property type="entry name" value="Inorganic_Pase"/>
</dbReference>
<evidence type="ECO:0000259" key="3">
    <source>
        <dbReference type="Pfam" id="PF18798"/>
    </source>
</evidence>
<feature type="coiled-coil region" evidence="1">
    <location>
        <begin position="2808"/>
        <end position="2875"/>
    </location>
</feature>
<feature type="coiled-coil region" evidence="1">
    <location>
        <begin position="1525"/>
        <end position="1563"/>
    </location>
</feature>
<evidence type="ECO:0000313" key="8">
    <source>
        <dbReference type="EMBL" id="RGZ49142.1"/>
    </source>
</evidence>
<dbReference type="Pfam" id="PF18819">
    <property type="entry name" value="MuF_C"/>
    <property type="match status" value="1"/>
</dbReference>
<feature type="domain" description="Inorganic pyrophosphatase" evidence="5">
    <location>
        <begin position="1266"/>
        <end position="1403"/>
    </location>
</feature>
<dbReference type="InterPro" id="IPR040561">
    <property type="entry name" value="LPD38"/>
</dbReference>
<dbReference type="InterPro" id="IPR040824">
    <property type="entry name" value="LPD3"/>
</dbReference>
<dbReference type="Pfam" id="PF18798">
    <property type="entry name" value="LPD3"/>
    <property type="match status" value="1"/>
</dbReference>
<feature type="region of interest" description="Disordered" evidence="2">
    <location>
        <begin position="2235"/>
        <end position="2257"/>
    </location>
</feature>
<sequence length="3710" mass="417987">MTVIERPDKPYRVKASQYDIFMQQHPEPDISIDEMRDTGSFVGDLGERFASGLGHLAGSTLNLMDKGTKALEKIGIPRSGTFGAEAEKLNEWADKLHKASDRYKGKGFSSLWSDGDYSGAMGSALLSATESAPTSLAIAGSTALTGGMAPGLIGAGAITASDKYDELGAQNPELSEVNKWINAIGSGASESLTEVLGAGMIGKTIGNLLKKNGRVAAANVIKKNFLDKMAAFESKHWITAPIASEGMEEMANALAEYLIDKKTGVERTDNIFETMLDAGVTGSMGGAQFVPVIGGSKLYDSKRKKNITNNYKASSETAKRILGEDMDKFNEVVLKHSQSLGSVQDFVDKVASVKGLSSEDLADIRKYTISLLNYNGYVDYVQSRIDEETRRRMDDIGRTANKDMGQVVTVKFPSSDQPVYITGGNIVFDEEGLVDAKQSDDILYYLDENGKVQQGRPEMFDSLIEQYPVEQLYADIINTVPGEVIAQEEMESEAADMQPVMFNPGDLVNLVDGRQGIVQQMSDDGGVIVEVDGMTEEIGLDSIIDNMSKNQTQNEDSSTDGDSRVLENVPEKTLESVVASLPKRNDGTIDYKAMTPQQQYEYTSLSESPQTALEDLRADIENKRSEISKSESRIEKASGGERASLRDEIRVKKQELADLEAFYRTVTPDVDSSAEENVILPASQTEIPINQESNTPESSIPMDEAGNPIYHQAEISDTLDALLDGSLTLEEVDQFVNNHISDAERRLTESGKKAPVMELDIDGYKARKKEWEEGRKPIEQEKSYWEDIKSKLQDARVKPGEEAAINLMRNTAPQSGEELAAQMLANGSIKLLQDDYRRETGGRISESRSLFGLFAGKDKGGVSIERAGEILMQADLENGSNFFDQNDPNAGRNAIIEVLSTARTRGDLINYIKNRREAKAEEIRQAEYNEYARWCEENYHLSPEDYEAYEDAVVRDFKENLLTDEEQFELDSQMADEIQAIQEELEEIDAILAQNRTEKDENTEGNDESGGDVLREGGSEILQGEQSAQTGRSEEIEAGEPAGPGVDRANGVAQESAPGEIDRQGNPIDSEGNLIIEDVSSVSDITDEDFTSPYRTIGLPVVPKNVSDAIGADGKRVIIKKNIFEKNGKAHAFTPQSSRDILERALYNPDIVGQSQPNTKKNHWIVIKLDDKSPIVVLEVNSNKDNVEIVGWYTLDNRNLDRIKRQAKREGGELLILASKEAAASLSTLPSDLSSTDKDSDLSRNNSGLSEKIADAEANTDINPTEAQKEAGNYKKGHVRVGTFDISIEQPKGSVRSGVDANGKKWETTMQNTYGYIRGTEGVDGDHIDVFLSDDIDGWNGRKAFVVDQYNEDGSFDEHKVMLGFNEAADAETAYFANYDKDWAKKHKTVVTPVNLEDFEKWIGSSHRKTKAFAEYKSVKTDSNKAQQELDKREAENNDNLRFRTAKESDVSSFAQKHQLEEADVKKYAESMKAGNLGGASYAFKSIKRSIRLANDQLSLGEFVKVFSPVKAELFDKFGNVDELRDSYVKQAQDERNAMEAARKREEEAAAAERKRLEEFELMSSEALDRAYLEAVEAQDESRMRDLVNEAARRKGYLSTDEFRMAHRAPSYDEEGIDKSMVDVAQNKDNIRDSLDEQFRMNRDKNREESIAAISEALDAIDKGEKPMVTIYRAVPKSLKEGSVRNGDWVTLSEAYARQHGNHALEGDYRMMEERVPAENLYWDGNDINEWGYDDKSDYLYKDTQNNRKLNDLVTRDDKGNIIPLSQRFNARKSDPRFRFIGEQGAARLDAAEEATTRLDNLNVAREMESAFNEKKQRIEKLRKSEPVEITGREIEPSDDLKQYKKNALEYGKRLRGEYTNKDTGETVMVGKNAIKEVLNHDYKNAEQLQSVAAIPQIIENAVYIESQANTDDKVDAEKFDYYVCGMKIGGEDYTVRAVIVTPKEGTRYYDHKLSKIEKGKLLDSLIGITTPGFNQTTSLNSDIKDTKLLSILQVNGRENARKIKLATGWERGVDGKWRYETPDFEYAPPENFEEGKNYSLSEILKDDELFAAYPRLKELKFRLESHPDEYGSGWFGSNEIVINTAHNRPWLYESTTAHEIQHAIQSYEGFEAGDHPEAVIDRYLDTQYKIDTADLNTLNTAAFIRKRAEKLIKRGKYKYMRWAVRSAMGPLYGRNNMYSDYGPIETLAVYHTSKELRDAYEKGHREGKSHLTGILSKKDAENIYMRNAGETEARNVSRRLSMTPEERRRTLAEETEDVAREDQLFLDDALGKPASYAPASGNIEEVNERFNEDLQRQIDGSLPKGHVYKLGNPSRFLQAAGFPYLPIELRADKLATKASEKYKSNHPFNLTSVENLPQAIANPIAVFDSKTRIDAKVVLTELESNGDNFVVAIQVNRKVGNIEINSVRSIYPKDYVKDIYSWINDGLLKWVDKKKATDFISNSSTPANVDDKNSSFSSATKIVESFVNPTLDEGKISSAVDELASGLHIPIHIIRDVNDITDDNKDTQRKKRGSKGWYDMETGEVYLVLPNAESIADAQATILHEVVAHKGLRGLLGEKFDDMMDSVYRNLPEDVRRKVTRAGLSRYGGDFRIATEEYLASVAENGVSEPSIWQKIKSAIRGFFRSLGIDLRMRDEDIAYMLWKSKNRLEKGDSLVTIIHKVAKDGNMRDTLLFRDPLVSSGTMLATSAEERRSMVRAIRSVIEGLKSASPSSRKFYQRFREGYQDRMIALREFQKEVEKETGHKIRDFENAYVYENTAQSKSQYDVEKFKETEFKKLVDEVSRLSTVDGHFDAQRNRDVENYMMIKHGLERNKKMREDELEKYRRRKEDKLERVKKEMEDYFTEKEKSGNYSSKQLENMRKTVDKRIEERENETSDLIEKKRMSLELKDFSGLTALSKEIFDSDMMEEQKLKDWAEKYENSHSTNGLWKAVEAATQATLEKMYQTNLIGREERDNLQNMYEYYIPLKEWDETTAGDLFDYFDADKDIVSNPIKKARGRKSRAGAVLANIAHDYESATMMGYKNLTKLRFANLVRNSKTKAAAVSNQWYVKSGVDAEGNPMWEAVSAEGLVEDPAENAKIINDFEEKMKDLREKGEAKTRREVLTLGVPVKDWQEKQHTVRVKEGGRDLLVYINGDPRVSQAINGLNNQNLNNSVLKALNRIRQFMMLNYTSRSVNFIIRNFVRDLFYTNTMNFVRYGAGFEGRYLKNIIPAIRCIARVSFGFEEKGAKAKQMRSSYETFLKGGGRTGFVAVMGYEKYKREVDRMVRKSAGGRLQVKDVFNMLGGYFETVNSIIENTSRFATYLAAKETGMSELQSISAAKEASVNFNRRGSGAMGAVCAQNFYFFFNAAVQGSHNFLGAAKANPGRASAAIAMWATLGFAYCMLTDLLLGDNDEYNEIPDYVRQNNVIIPVGEGKYVLLPLSVELRALYGLGDMSAQYLRGEYKGRSFTADVTGRMMTLLPFSFEAEGSDNWLETAIRVFTPDMFTPITDAYLWNQNFFGKRITGRNEFNKYVPEYHKVTTGTSKAIIKASERLNSLSGGDYASKGKLDYALLNPSAVEYLFEQYLGGVGKAIAQCYKTVEGAVTGDVQLRNIPVVSGLTYDTENMVPRNYTNERYNHYVKEYEEMQSRDRMYRKGLEGGKDLSGNYKSFANSRAYRRYQTTGFYKKAIESMYDMARLMDGEEKKALYEQARKTKEMMINELDKIGDE</sequence>
<name>A0A413NKR4_9BACT</name>
<feature type="region of interest" description="Disordered" evidence="2">
    <location>
        <begin position="1227"/>
        <end position="1271"/>
    </location>
</feature>
<feature type="coiled-coil region" evidence="1">
    <location>
        <begin position="613"/>
        <end position="662"/>
    </location>
</feature>
<dbReference type="InterPro" id="IPR041131">
    <property type="entry name" value="MuF_C"/>
</dbReference>
<dbReference type="EMBL" id="QSEF01000008">
    <property type="protein sequence ID" value="RGZ49142.1"/>
    <property type="molecule type" value="Genomic_DNA"/>
</dbReference>
<dbReference type="Pfam" id="PF18823">
    <property type="entry name" value="InPase"/>
    <property type="match status" value="1"/>
</dbReference>
<evidence type="ECO:0000259" key="6">
    <source>
        <dbReference type="Pfam" id="PF18825"/>
    </source>
</evidence>
<reference evidence="8 9" key="1">
    <citation type="submission" date="2018-08" db="EMBL/GenBank/DDBJ databases">
        <title>A genome reference for cultivated species of the human gut microbiota.</title>
        <authorList>
            <person name="Zou Y."/>
            <person name="Xue W."/>
            <person name="Luo G."/>
        </authorList>
    </citation>
    <scope>NUCLEOTIDE SEQUENCE [LARGE SCALE GENOMIC DNA]</scope>
    <source>
        <strain evidence="8 9">AM50-15</strain>
    </source>
</reference>